<feature type="compositionally biased region" description="Basic and acidic residues" evidence="2">
    <location>
        <begin position="323"/>
        <end position="334"/>
    </location>
</feature>
<dbReference type="AlphaFoldDB" id="A0AAD5TUF8"/>
<reference evidence="3" key="1">
    <citation type="submission" date="2020-05" db="EMBL/GenBank/DDBJ databases">
        <title>Phylogenomic resolution of chytrid fungi.</title>
        <authorList>
            <person name="Stajich J.E."/>
            <person name="Amses K."/>
            <person name="Simmons R."/>
            <person name="Seto K."/>
            <person name="Myers J."/>
            <person name="Bonds A."/>
            <person name="Quandt C.A."/>
            <person name="Barry K."/>
            <person name="Liu P."/>
            <person name="Grigoriev I."/>
            <person name="Longcore J.E."/>
            <person name="James T.Y."/>
        </authorList>
    </citation>
    <scope>NUCLEOTIDE SEQUENCE</scope>
    <source>
        <strain evidence="3">JEL0379</strain>
    </source>
</reference>
<feature type="compositionally biased region" description="Polar residues" evidence="2">
    <location>
        <begin position="267"/>
        <end position="276"/>
    </location>
</feature>
<gene>
    <name evidence="3" type="ORF">HDU87_002633</name>
</gene>
<feature type="compositionally biased region" description="Polar residues" evidence="2">
    <location>
        <begin position="538"/>
        <end position="548"/>
    </location>
</feature>
<feature type="compositionally biased region" description="Low complexity" evidence="2">
    <location>
        <begin position="519"/>
        <end position="537"/>
    </location>
</feature>
<comment type="caution">
    <text evidence="3">The sequence shown here is derived from an EMBL/GenBank/DDBJ whole genome shotgun (WGS) entry which is preliminary data.</text>
</comment>
<feature type="region of interest" description="Disordered" evidence="2">
    <location>
        <begin position="1"/>
        <end position="597"/>
    </location>
</feature>
<organism evidence="3 4">
    <name type="scientific">Geranomyces variabilis</name>
    <dbReference type="NCBI Taxonomy" id="109894"/>
    <lineage>
        <taxon>Eukaryota</taxon>
        <taxon>Fungi</taxon>
        <taxon>Fungi incertae sedis</taxon>
        <taxon>Chytridiomycota</taxon>
        <taxon>Chytridiomycota incertae sedis</taxon>
        <taxon>Chytridiomycetes</taxon>
        <taxon>Spizellomycetales</taxon>
        <taxon>Powellomycetaceae</taxon>
        <taxon>Geranomyces</taxon>
    </lineage>
</organism>
<feature type="coiled-coil region" evidence="1">
    <location>
        <begin position="602"/>
        <end position="636"/>
    </location>
</feature>
<keyword evidence="4" id="KW-1185">Reference proteome</keyword>
<feature type="compositionally biased region" description="Basic and acidic residues" evidence="2">
    <location>
        <begin position="131"/>
        <end position="155"/>
    </location>
</feature>
<feature type="compositionally biased region" description="Polar residues" evidence="2">
    <location>
        <begin position="423"/>
        <end position="435"/>
    </location>
</feature>
<evidence type="ECO:0000313" key="3">
    <source>
        <dbReference type="EMBL" id="KAJ3185067.1"/>
    </source>
</evidence>
<evidence type="ECO:0000256" key="2">
    <source>
        <dbReference type="SAM" id="MobiDB-lite"/>
    </source>
</evidence>
<feature type="compositionally biased region" description="Low complexity" evidence="2">
    <location>
        <begin position="461"/>
        <end position="475"/>
    </location>
</feature>
<evidence type="ECO:0000256" key="1">
    <source>
        <dbReference type="SAM" id="Coils"/>
    </source>
</evidence>
<accession>A0AAD5TUF8</accession>
<keyword evidence="1" id="KW-0175">Coiled coil</keyword>
<name>A0AAD5TUF8_9FUNG</name>
<protein>
    <submittedName>
        <fullName evidence="3">Uncharacterized protein</fullName>
    </submittedName>
</protein>
<feature type="compositionally biased region" description="Basic and acidic residues" evidence="2">
    <location>
        <begin position="298"/>
        <end position="309"/>
    </location>
</feature>
<dbReference type="Proteomes" id="UP001212152">
    <property type="component" value="Unassembled WGS sequence"/>
</dbReference>
<feature type="compositionally biased region" description="Polar residues" evidence="2">
    <location>
        <begin position="348"/>
        <end position="362"/>
    </location>
</feature>
<dbReference type="EMBL" id="JADGJQ010000002">
    <property type="protein sequence ID" value="KAJ3185067.1"/>
    <property type="molecule type" value="Genomic_DNA"/>
</dbReference>
<feature type="compositionally biased region" description="Low complexity" evidence="2">
    <location>
        <begin position="237"/>
        <end position="247"/>
    </location>
</feature>
<sequence length="754" mass="79412">MSISENIPDEMTANEIDTSANGAEKRESDAGNQGEEPFRDWTENETNSANDEEDDEREREGSVDRLSEDDEPDVRLEEAQDEETAGERDLGDEHAGNQPTASENDSSPPAKDDPSSSGHVADADNGPAANAEDRLPSNAPDSHEQNENVDNHLSDAAEQYASTSAEDSSGDNDAEPQPLDGEGAKVHSNNALAEVNDNPQAAEGAGSSANNENQARDPAEPDAGGASAEEAVSDTISRSASASSSRANLVDKKHSSVAGHSAEDVNKSQNFDSADTASDGARAPSFGESDPRPVLSTEDLKEADTRDMPKACGEPADAPPLSDYRKDDSARNTQEESEEPAGAPPLLTDQQADGSQDVQNELEQLADAPLSDDQALREANLGEDPAAASTGVDDAETPIAEDSASTSRDDITKVSLRGLSDPAYTNPQSRSSSHPALSLPTRSARPSAPDIRAESQRDLVSSSRSSSKTSLGTSSHAASQTDLADTAMTTRSTRGSRAALASSQTRRTESSQKLATQRSSSNMLSSNSQSNLALSTSRSDMATSGSVRRSTRQFVDAELQDDDSNGGSGEGDAGSLTRDLDDDDDGRAIAGSARNFRDSGHNAADLQAIRTLEAELELLKMEKNEVQARLSDAENECLLHASAIDKLATTNAELSALLAAEANGKAALAREVQDLSEALAFVQVRLEEAEIRLLLDKALDLKIKLKAYTDAAGLSGNTTPRMAVTGGRVPLSTRYAKLPDITPPSLSGSQTRLK</sequence>
<feature type="compositionally biased region" description="Polar residues" evidence="2">
    <location>
        <begin position="476"/>
        <end position="518"/>
    </location>
</feature>
<proteinExistence type="predicted"/>
<evidence type="ECO:0000313" key="4">
    <source>
        <dbReference type="Proteomes" id="UP001212152"/>
    </source>
</evidence>
<feature type="compositionally biased region" description="Basic and acidic residues" evidence="2">
    <location>
        <begin position="85"/>
        <end position="95"/>
    </location>
</feature>